<dbReference type="RefSeq" id="WP_143234109.1">
    <property type="nucleotide sequence ID" value="NZ_VJWL01000001.1"/>
</dbReference>
<dbReference type="EMBL" id="VJWL01000001">
    <property type="protein sequence ID" value="TRW49687.1"/>
    <property type="molecule type" value="Genomic_DNA"/>
</dbReference>
<reference evidence="4 5" key="1">
    <citation type="submission" date="2019-07" db="EMBL/GenBank/DDBJ databases">
        <authorList>
            <person name="Yang M."/>
            <person name="Zhao D."/>
            <person name="Xiang H."/>
        </authorList>
    </citation>
    <scope>NUCLEOTIDE SEQUENCE [LARGE SCALE GENOMIC DNA]</scope>
    <source>
        <strain evidence="4 5">IM1326</strain>
    </source>
</reference>
<dbReference type="InterPro" id="IPR007358">
    <property type="entry name" value="Nucleoid_associated_NdpA"/>
</dbReference>
<accession>A0A552X3S6</accession>
<evidence type="ECO:0000256" key="3">
    <source>
        <dbReference type="ARBA" id="ARBA00022490"/>
    </source>
</evidence>
<keyword evidence="5" id="KW-1185">Reference proteome</keyword>
<dbReference type="PANTHER" id="PTHR38772:SF1">
    <property type="entry name" value="NUCLEOID-ASSOCIATED PROTEIN YEJK"/>
    <property type="match status" value="1"/>
</dbReference>
<keyword evidence="3" id="KW-0963">Cytoplasm</keyword>
<protein>
    <submittedName>
        <fullName evidence="4">Nucleoid-associated protein YejK</fullName>
    </submittedName>
</protein>
<comment type="caution">
    <text evidence="4">The sequence shown here is derived from an EMBL/GenBank/DDBJ whole genome shotgun (WGS) entry which is preliminary data.</text>
</comment>
<organism evidence="4 5">
    <name type="scientific">Aliidiomarina halalkaliphila</name>
    <dbReference type="NCBI Taxonomy" id="2593535"/>
    <lineage>
        <taxon>Bacteria</taxon>
        <taxon>Pseudomonadati</taxon>
        <taxon>Pseudomonadota</taxon>
        <taxon>Gammaproteobacteria</taxon>
        <taxon>Alteromonadales</taxon>
        <taxon>Idiomarinaceae</taxon>
        <taxon>Aliidiomarina</taxon>
    </lineage>
</organism>
<evidence type="ECO:0000256" key="2">
    <source>
        <dbReference type="ARBA" id="ARBA00009035"/>
    </source>
</evidence>
<evidence type="ECO:0000256" key="1">
    <source>
        <dbReference type="ARBA" id="ARBA00004453"/>
    </source>
</evidence>
<comment type="similarity">
    <text evidence="2">Belongs to the YejK family.</text>
</comment>
<dbReference type="OrthoDB" id="9131762at2"/>
<name>A0A552X3S6_9GAMM</name>
<dbReference type="Pfam" id="PF04245">
    <property type="entry name" value="NA37"/>
    <property type="match status" value="1"/>
</dbReference>
<sequence>MNLTVTASIVHHVYQDPDGKFGLRFSPAALNVDAEVTTLLQELNQVYNAKPAKGYASFVGIDELQDDTSSHSDDVIPEPRFVKLLDDWLHENTSFVDFSKEVANLLQEELTKYAFTDSGFLLLSDYEHSGDRFLVVSFLPVREGVMVQPDLSVHKSAQLDITKIQLAARINLTEYQAKMGDSYYVSFIKGRAGRKVSEFFLDFLGCKERVNSKASTRHLVDTVQALVKETELEEESAHAMRREVYDYCGERWQQGEHVSMEGLESRLTEKGAPSLKAFTQDKGVELPEQFPADRASLRQLIKFQGQGGGLSVAFDQTMFGQRVSYDADTDTLTIKGTPPNLRDQLRRYLGHND</sequence>
<gene>
    <name evidence="4" type="primary">yejK</name>
    <name evidence="4" type="ORF">FM042_02160</name>
</gene>
<dbReference type="PANTHER" id="PTHR38772">
    <property type="match status" value="1"/>
</dbReference>
<proteinExistence type="inferred from homology"/>
<evidence type="ECO:0000313" key="4">
    <source>
        <dbReference type="EMBL" id="TRW49687.1"/>
    </source>
</evidence>
<dbReference type="AlphaFoldDB" id="A0A552X3S6"/>
<dbReference type="NCBIfam" id="NF001557">
    <property type="entry name" value="PRK00378.1"/>
    <property type="match status" value="1"/>
</dbReference>
<evidence type="ECO:0000313" key="5">
    <source>
        <dbReference type="Proteomes" id="UP000320359"/>
    </source>
</evidence>
<comment type="subcellular location">
    <subcellularLocation>
        <location evidence="1">Cytoplasm</location>
        <location evidence="1">Nucleoid</location>
    </subcellularLocation>
</comment>
<dbReference type="GO" id="GO:0043590">
    <property type="term" value="C:bacterial nucleoid"/>
    <property type="evidence" value="ECO:0007669"/>
    <property type="project" value="TreeGrafter"/>
</dbReference>
<dbReference type="GO" id="GO:0003690">
    <property type="term" value="F:double-stranded DNA binding"/>
    <property type="evidence" value="ECO:0007669"/>
    <property type="project" value="TreeGrafter"/>
</dbReference>
<dbReference type="Proteomes" id="UP000320359">
    <property type="component" value="Unassembled WGS sequence"/>
</dbReference>
<dbReference type="GO" id="GO:0003727">
    <property type="term" value="F:single-stranded RNA binding"/>
    <property type="evidence" value="ECO:0007669"/>
    <property type="project" value="TreeGrafter"/>
</dbReference>